<comment type="caution">
    <text evidence="7">The sequence shown here is derived from an EMBL/GenBank/DDBJ whole genome shotgun (WGS) entry which is preliminary data.</text>
</comment>
<evidence type="ECO:0000256" key="2">
    <source>
        <dbReference type="ARBA" id="ARBA00022630"/>
    </source>
</evidence>
<feature type="domain" description="FAD-binding" evidence="6">
    <location>
        <begin position="7"/>
        <end position="345"/>
    </location>
</feature>
<evidence type="ECO:0000259" key="6">
    <source>
        <dbReference type="Pfam" id="PF01494"/>
    </source>
</evidence>
<dbReference type="RefSeq" id="WP_057849590.1">
    <property type="nucleotide sequence ID" value="NZ_LLXX01000038.1"/>
</dbReference>
<evidence type="ECO:0000256" key="1">
    <source>
        <dbReference type="ARBA" id="ARBA00001974"/>
    </source>
</evidence>
<name>A0A0R3LU49_9BRAD</name>
<evidence type="ECO:0000313" key="7">
    <source>
        <dbReference type="EMBL" id="KRR11560.1"/>
    </source>
</evidence>
<accession>A0A0R3LU49</accession>
<dbReference type="InterPro" id="IPR050493">
    <property type="entry name" value="FAD-dep_Monooxygenase_BioMet"/>
</dbReference>
<dbReference type="PANTHER" id="PTHR13789">
    <property type="entry name" value="MONOOXYGENASE"/>
    <property type="match status" value="1"/>
</dbReference>
<evidence type="ECO:0000256" key="3">
    <source>
        <dbReference type="ARBA" id="ARBA00022827"/>
    </source>
</evidence>
<dbReference type="SUPFAM" id="SSF54373">
    <property type="entry name" value="FAD-linked reductases, C-terminal domain"/>
    <property type="match status" value="1"/>
</dbReference>
<keyword evidence="3" id="KW-0274">FAD</keyword>
<keyword evidence="2" id="KW-0285">Flavoprotein</keyword>
<dbReference type="EMBL" id="LLXX01000038">
    <property type="protein sequence ID" value="KRR11560.1"/>
    <property type="molecule type" value="Genomic_DNA"/>
</dbReference>
<keyword evidence="8" id="KW-1185">Reference proteome</keyword>
<keyword evidence="5" id="KW-0503">Monooxygenase</keyword>
<dbReference type="Pfam" id="PF01494">
    <property type="entry name" value="FAD_binding_3"/>
    <property type="match status" value="1"/>
</dbReference>
<evidence type="ECO:0000256" key="4">
    <source>
        <dbReference type="ARBA" id="ARBA00023002"/>
    </source>
</evidence>
<dbReference type="AlphaFoldDB" id="A0A0R3LU49"/>
<sequence>MPGSLRIAIVGGGIGGLTAALALRARGLDVSVFEQAEVVREIGAGVSIHPNAARLLKRIGLDDQLRKIGSPINGIALRTSHGEAITTPVGPATPAFSPDGGQGYNVHRADFLNLLFAALPNGTVALGHRCLQLKEDGDLVHLSFANGVAADADVVIGADGIRSVVQREIGLQSRPTSEGIMAYRALIPAERLAWADDLKDPALWLGSGRSFLLYPVASGRLINMVAFVPTDTESEESWSAPGELKALAAEYAGWDKPVQDTINSLDETFRWGVYDRAPLPYWSTGRITLMGDAAHPMVPHVGQGAGQSIEDAITLAVLLEGCTAVDVAGRLKLYETLRLARTSRVQALARAAGKLYRSEHENPTEKAERLREWMAQGKWVFEHDAEETARDALAKSGH</sequence>
<dbReference type="GO" id="GO:0071949">
    <property type="term" value="F:FAD binding"/>
    <property type="evidence" value="ECO:0007669"/>
    <property type="project" value="InterPro"/>
</dbReference>
<dbReference type="Proteomes" id="UP000051913">
    <property type="component" value="Unassembled WGS sequence"/>
</dbReference>
<dbReference type="PANTHER" id="PTHR13789:SF318">
    <property type="entry name" value="GERANYLGERANYL DIPHOSPHATE REDUCTASE"/>
    <property type="match status" value="1"/>
</dbReference>
<dbReference type="InterPro" id="IPR002938">
    <property type="entry name" value="FAD-bd"/>
</dbReference>
<dbReference type="InterPro" id="IPR036188">
    <property type="entry name" value="FAD/NAD-bd_sf"/>
</dbReference>
<protein>
    <recommendedName>
        <fullName evidence="6">FAD-binding domain-containing protein</fullName>
    </recommendedName>
</protein>
<dbReference type="SUPFAM" id="SSF51905">
    <property type="entry name" value="FAD/NAD(P)-binding domain"/>
    <property type="match status" value="1"/>
</dbReference>
<proteinExistence type="predicted"/>
<reference evidence="7 8" key="1">
    <citation type="submission" date="2014-03" db="EMBL/GenBank/DDBJ databases">
        <title>Bradyrhizobium valentinum sp. nov., isolated from effective nodules of Lupinus mariae-josephae, a lupine endemic of basic-lime soils in Eastern Spain.</title>
        <authorList>
            <person name="Duran D."/>
            <person name="Rey L."/>
            <person name="Navarro A."/>
            <person name="Busquets A."/>
            <person name="Imperial J."/>
            <person name="Ruiz-Argueso T."/>
        </authorList>
    </citation>
    <scope>NUCLEOTIDE SEQUENCE [LARGE SCALE GENOMIC DNA]</scope>
    <source>
        <strain evidence="7 8">LmjM3</strain>
    </source>
</reference>
<evidence type="ECO:0000256" key="5">
    <source>
        <dbReference type="ARBA" id="ARBA00023033"/>
    </source>
</evidence>
<evidence type="ECO:0000313" key="8">
    <source>
        <dbReference type="Proteomes" id="UP000051913"/>
    </source>
</evidence>
<comment type="cofactor">
    <cofactor evidence="1">
        <name>FAD</name>
        <dbReference type="ChEBI" id="CHEBI:57692"/>
    </cofactor>
</comment>
<gene>
    <name evidence="7" type="ORF">CP49_18180</name>
</gene>
<dbReference type="GO" id="GO:0004497">
    <property type="term" value="F:monooxygenase activity"/>
    <property type="evidence" value="ECO:0007669"/>
    <property type="project" value="UniProtKB-KW"/>
</dbReference>
<keyword evidence="4" id="KW-0560">Oxidoreductase</keyword>
<organism evidence="7 8">
    <name type="scientific">Bradyrhizobium valentinum</name>
    <dbReference type="NCBI Taxonomy" id="1518501"/>
    <lineage>
        <taxon>Bacteria</taxon>
        <taxon>Pseudomonadati</taxon>
        <taxon>Pseudomonadota</taxon>
        <taxon>Alphaproteobacteria</taxon>
        <taxon>Hyphomicrobiales</taxon>
        <taxon>Nitrobacteraceae</taxon>
        <taxon>Bradyrhizobium</taxon>
    </lineage>
</organism>
<dbReference type="PRINTS" id="PR00420">
    <property type="entry name" value="RNGMNOXGNASE"/>
</dbReference>
<dbReference type="Gene3D" id="3.50.50.60">
    <property type="entry name" value="FAD/NAD(P)-binding domain"/>
    <property type="match status" value="1"/>
</dbReference>